<evidence type="ECO:0000313" key="5">
    <source>
        <dbReference type="EMBL" id="NOJ26267.1"/>
    </source>
</evidence>
<keyword evidence="1 3" id="KW-0597">Phosphoprotein</keyword>
<dbReference type="Pfam" id="PF00072">
    <property type="entry name" value="Response_reg"/>
    <property type="match status" value="1"/>
</dbReference>
<dbReference type="Gene3D" id="3.40.50.2300">
    <property type="match status" value="1"/>
</dbReference>
<sequence>MSLSQTSIYVFYSEASLLEIVESLLCSLFANVTPINVNSEQNKVAQALSAEHTSILFIFAFEDVDDAERLVTLVRGHSAFKNQEKVPSFDVLLCEKSHRLEAYELCERNRFYTYEIIKPFYDANRLKLTLRRLAEHLQSDVDLLKKAENNLELFDTLSQSIDSIKLLQDDVESQLSQQQKEFDELTTPLDHLLQHVPGAEWEKALTTIIKSLPESMQRSSDGHFSISEFRKKLGAYKHSSSASLLAFSSMLETIKPHLASDQPVVIVADDQPVMQKIIATILEPRGFKAELASNGVEAIMKAKVMLPKVILLDIDMPIMDGIATLKAIKHIEAIKTIPVIMLTSHADKDMIQTSVESGASDYVVKPTRADLLLKKIAKVMN</sequence>
<dbReference type="SUPFAM" id="SSF52172">
    <property type="entry name" value="CheY-like"/>
    <property type="match status" value="1"/>
</dbReference>
<dbReference type="GO" id="GO:0000160">
    <property type="term" value="P:phosphorelay signal transduction system"/>
    <property type="evidence" value="ECO:0007669"/>
    <property type="project" value="UniProtKB-KW"/>
</dbReference>
<dbReference type="PROSITE" id="PS50110">
    <property type="entry name" value="RESPONSE_REGULATORY"/>
    <property type="match status" value="1"/>
</dbReference>
<evidence type="ECO:0000256" key="1">
    <source>
        <dbReference type="ARBA" id="ARBA00022553"/>
    </source>
</evidence>
<dbReference type="RefSeq" id="WP_095572770.1">
    <property type="nucleotide sequence ID" value="NZ_CP120721.1"/>
</dbReference>
<dbReference type="EMBL" id="VTXP01000031">
    <property type="protein sequence ID" value="NOJ26267.1"/>
    <property type="molecule type" value="Genomic_DNA"/>
</dbReference>
<gene>
    <name evidence="5" type="ORF">F0238_26580</name>
</gene>
<comment type="caution">
    <text evidence="5">The sequence shown here is derived from an EMBL/GenBank/DDBJ whole genome shotgun (WGS) entry which is preliminary data.</text>
</comment>
<reference evidence="5 6" key="1">
    <citation type="submission" date="2019-09" db="EMBL/GenBank/DDBJ databases">
        <title>Draft genome sequencing and comparative genomics of hatchery-associated Vibrios.</title>
        <authorList>
            <person name="Kehlet-Delgado H."/>
            <person name="Mueller R.S."/>
        </authorList>
    </citation>
    <scope>NUCLEOTIDE SEQUENCE [LARGE SCALE GENOMIC DNA]</scope>
    <source>
        <strain evidence="5 6">09-121-3</strain>
    </source>
</reference>
<accession>A0AAP6ZVT7</accession>
<evidence type="ECO:0000256" key="2">
    <source>
        <dbReference type="ARBA" id="ARBA00023012"/>
    </source>
</evidence>
<dbReference type="InterPro" id="IPR050595">
    <property type="entry name" value="Bact_response_regulator"/>
</dbReference>
<dbReference type="CDD" id="cd17546">
    <property type="entry name" value="REC_hyHK_CKI1_RcsC-like"/>
    <property type="match status" value="1"/>
</dbReference>
<dbReference type="PANTHER" id="PTHR44591:SF14">
    <property type="entry name" value="PROTEIN PILG"/>
    <property type="match status" value="1"/>
</dbReference>
<dbReference type="InterPro" id="IPR001789">
    <property type="entry name" value="Sig_transdc_resp-reg_receiver"/>
</dbReference>
<protein>
    <submittedName>
        <fullName evidence="5">Response regulator</fullName>
    </submittedName>
</protein>
<feature type="modified residue" description="4-aspartylphosphate" evidence="3">
    <location>
        <position position="313"/>
    </location>
</feature>
<dbReference type="InterPro" id="IPR011006">
    <property type="entry name" value="CheY-like_superfamily"/>
</dbReference>
<proteinExistence type="predicted"/>
<dbReference type="SMART" id="SM00448">
    <property type="entry name" value="REC"/>
    <property type="match status" value="1"/>
</dbReference>
<evidence type="ECO:0000256" key="3">
    <source>
        <dbReference type="PROSITE-ProRule" id="PRU00169"/>
    </source>
</evidence>
<dbReference type="AlphaFoldDB" id="A0AAP6ZVT7"/>
<evidence type="ECO:0000313" key="6">
    <source>
        <dbReference type="Proteomes" id="UP000576645"/>
    </source>
</evidence>
<organism evidence="5 6">
    <name type="scientific">Vibrio coralliilyticus</name>
    <dbReference type="NCBI Taxonomy" id="190893"/>
    <lineage>
        <taxon>Bacteria</taxon>
        <taxon>Pseudomonadati</taxon>
        <taxon>Pseudomonadota</taxon>
        <taxon>Gammaproteobacteria</taxon>
        <taxon>Vibrionales</taxon>
        <taxon>Vibrionaceae</taxon>
        <taxon>Vibrio</taxon>
    </lineage>
</organism>
<feature type="domain" description="Response regulatory" evidence="4">
    <location>
        <begin position="264"/>
        <end position="380"/>
    </location>
</feature>
<evidence type="ECO:0000259" key="4">
    <source>
        <dbReference type="PROSITE" id="PS50110"/>
    </source>
</evidence>
<dbReference type="PANTHER" id="PTHR44591">
    <property type="entry name" value="STRESS RESPONSE REGULATOR PROTEIN 1"/>
    <property type="match status" value="1"/>
</dbReference>
<dbReference type="Proteomes" id="UP000576645">
    <property type="component" value="Unassembled WGS sequence"/>
</dbReference>
<name>A0AAP6ZVT7_9VIBR</name>
<dbReference type="GeneID" id="93944887"/>
<keyword evidence="2" id="KW-0902">Two-component regulatory system</keyword>